<organism evidence="2 3">
    <name type="scientific">Flavobacterium cerinum</name>
    <dbReference type="NCBI Taxonomy" id="2502784"/>
    <lineage>
        <taxon>Bacteria</taxon>
        <taxon>Pseudomonadati</taxon>
        <taxon>Bacteroidota</taxon>
        <taxon>Flavobacteriia</taxon>
        <taxon>Flavobacteriales</taxon>
        <taxon>Flavobacteriaceae</taxon>
        <taxon>Flavobacterium</taxon>
    </lineage>
</organism>
<dbReference type="AlphaFoldDB" id="A0A3S3U2G9"/>
<dbReference type="EMBL" id="SBII01000001">
    <property type="protein sequence ID" value="RWX03356.1"/>
    <property type="molecule type" value="Genomic_DNA"/>
</dbReference>
<evidence type="ECO:0000256" key="1">
    <source>
        <dbReference type="SAM" id="Phobius"/>
    </source>
</evidence>
<evidence type="ECO:0000313" key="3">
    <source>
        <dbReference type="Proteomes" id="UP000287527"/>
    </source>
</evidence>
<evidence type="ECO:0008006" key="4">
    <source>
        <dbReference type="Google" id="ProtNLM"/>
    </source>
</evidence>
<keyword evidence="1" id="KW-0472">Membrane</keyword>
<feature type="transmembrane region" description="Helical" evidence="1">
    <location>
        <begin position="6"/>
        <end position="23"/>
    </location>
</feature>
<keyword evidence="3" id="KW-1185">Reference proteome</keyword>
<protein>
    <recommendedName>
        <fullName evidence="4">Cell wall anchor protein</fullName>
    </recommendedName>
</protein>
<comment type="caution">
    <text evidence="2">The sequence shown here is derived from an EMBL/GenBank/DDBJ whole genome shotgun (WGS) entry which is preliminary data.</text>
</comment>
<sequence>MANEALMALIGSAGIIISSITGFKIGKRKSTAEALDIEANAKSKEIDNEVKLANYYKSLLDDLGDRYEKKFKDVVSLYEAKERIMQDEINLLKSKNKMLTQENTALRKRIKELES</sequence>
<evidence type="ECO:0000313" key="2">
    <source>
        <dbReference type="EMBL" id="RWX03356.1"/>
    </source>
</evidence>
<dbReference type="RefSeq" id="WP_128387912.1">
    <property type="nucleotide sequence ID" value="NZ_SBII01000001.1"/>
</dbReference>
<gene>
    <name evidence="2" type="ORF">EPI11_00055</name>
</gene>
<proteinExistence type="predicted"/>
<accession>A0A3S3U2G9</accession>
<keyword evidence="1" id="KW-0812">Transmembrane</keyword>
<dbReference type="Proteomes" id="UP000287527">
    <property type="component" value="Unassembled WGS sequence"/>
</dbReference>
<name>A0A3S3U2G9_9FLAO</name>
<dbReference type="OrthoDB" id="1363168at2"/>
<reference evidence="2 3" key="1">
    <citation type="submission" date="2019-01" db="EMBL/GenBank/DDBJ databases">
        <title>Flavobacterium sp. nov.,isolated from freshwater.</title>
        <authorList>
            <person name="Zhang R."/>
            <person name="Du Z.-J."/>
        </authorList>
    </citation>
    <scope>NUCLEOTIDE SEQUENCE [LARGE SCALE GENOMIC DNA]</scope>
    <source>
        <strain evidence="2 3">1E403</strain>
    </source>
</reference>
<keyword evidence="1" id="KW-1133">Transmembrane helix</keyword>